<sequence length="81" mass="9168">MSISLSVWSGGEWVQSSGGDAEDQVRCRFHQATRDNYPLRGFVWLNCCYICPVLYLKNRGYSAVVISAYSAVKISDYNAFF</sequence>
<reference evidence="2" key="1">
    <citation type="journal article" date="2023" name="Science">
        <title>Elucidation of the pathway for biosynthesis of saponin adjuvants from the soapbark tree.</title>
        <authorList>
            <person name="Reed J."/>
            <person name="Orme A."/>
            <person name="El-Demerdash A."/>
            <person name="Owen C."/>
            <person name="Martin L.B.B."/>
            <person name="Misra R.C."/>
            <person name="Kikuchi S."/>
            <person name="Rejzek M."/>
            <person name="Martin A.C."/>
            <person name="Harkess A."/>
            <person name="Leebens-Mack J."/>
            <person name="Louveau T."/>
            <person name="Stephenson M.J."/>
            <person name="Osbourn A."/>
        </authorList>
    </citation>
    <scope>NUCLEOTIDE SEQUENCE</scope>
    <source>
        <strain evidence="2">S10</strain>
    </source>
</reference>
<evidence type="ECO:0000256" key="1">
    <source>
        <dbReference type="SAM" id="MobiDB-lite"/>
    </source>
</evidence>
<proteinExistence type="predicted"/>
<protein>
    <submittedName>
        <fullName evidence="2">Uncharacterized protein</fullName>
    </submittedName>
</protein>
<dbReference type="AlphaFoldDB" id="A0AAD7L3H4"/>
<dbReference type="EMBL" id="JARAOO010000011">
    <property type="protein sequence ID" value="KAJ7950677.1"/>
    <property type="molecule type" value="Genomic_DNA"/>
</dbReference>
<organism evidence="2 3">
    <name type="scientific">Quillaja saponaria</name>
    <name type="common">Soap bark tree</name>
    <dbReference type="NCBI Taxonomy" id="32244"/>
    <lineage>
        <taxon>Eukaryota</taxon>
        <taxon>Viridiplantae</taxon>
        <taxon>Streptophyta</taxon>
        <taxon>Embryophyta</taxon>
        <taxon>Tracheophyta</taxon>
        <taxon>Spermatophyta</taxon>
        <taxon>Magnoliopsida</taxon>
        <taxon>eudicotyledons</taxon>
        <taxon>Gunneridae</taxon>
        <taxon>Pentapetalae</taxon>
        <taxon>rosids</taxon>
        <taxon>fabids</taxon>
        <taxon>Fabales</taxon>
        <taxon>Quillajaceae</taxon>
        <taxon>Quillaja</taxon>
    </lineage>
</organism>
<dbReference type="Proteomes" id="UP001163823">
    <property type="component" value="Chromosome 11"/>
</dbReference>
<gene>
    <name evidence="2" type="ORF">O6P43_026837</name>
</gene>
<evidence type="ECO:0000313" key="3">
    <source>
        <dbReference type="Proteomes" id="UP001163823"/>
    </source>
</evidence>
<feature type="region of interest" description="Disordered" evidence="1">
    <location>
        <begin position="1"/>
        <end position="21"/>
    </location>
</feature>
<dbReference type="KEGG" id="qsa:O6P43_026837"/>
<keyword evidence="3" id="KW-1185">Reference proteome</keyword>
<comment type="caution">
    <text evidence="2">The sequence shown here is derived from an EMBL/GenBank/DDBJ whole genome shotgun (WGS) entry which is preliminary data.</text>
</comment>
<accession>A0AAD7L3H4</accession>
<name>A0AAD7L3H4_QUISA</name>
<evidence type="ECO:0000313" key="2">
    <source>
        <dbReference type="EMBL" id="KAJ7950677.1"/>
    </source>
</evidence>